<comment type="subcellular location">
    <subcellularLocation>
        <location evidence="5">Nucleus</location>
    </subcellularLocation>
</comment>
<dbReference type="InterPro" id="IPR027421">
    <property type="entry name" value="DNA_pol_lamdba_lyase_dom_sf"/>
</dbReference>
<keyword evidence="5" id="KW-0227">DNA damage</keyword>
<sequence>MVMDRDTKPTATVGHARRHEAIGMLSMVDPDPWPGTDPQCGVGLPPWGVGYLLAPPPPPVCTTSPFAGAPPCVCLALFGVLELMSSVPSTPALTVRYQDHIGSLSRTDSRTARVLSQSTRVHVLRDKIDDEAATRLELTAQSLGAQITASPAAANVVVTILRAPKRIRKHFDDDDLNVFPAPDPVPADAVEVVDAPLGQGRDWRRFVVTPQWLQAVKDERTLVDPDRYPAVPHSPTQEADRKRKRSPESTPPRSAAAASRAEEMPVYKPLEVPEGVPAWSNTRYACRRPSPLKCSNQMLVEQLELIRNERRLTGDTYAEMAYMRAISALKAYPFHIPDSVTDADFSAELRDLRLAEVEKLKGVGKKVFSLVRQFYHSTSTREARIVEAKVIQRDRAVFVMNAFAELYGIGPIGAREAYNAGARSFRDVLERKKSLATHLSAKESVRILADLRQPIGRVECESIADEIMRLLTQLMRGAEVRWQICGGYRRGKPRTYDLDIIIGHTLTASRALHVQLLDDMKKRGLITHIVNISTPHPNLEADPDPSAPPPVHIDIANIVVLPPASGAHRALHRRVDLVFCPLHVYGATVLGWTGSLTFERDLRLWARTKGFNFSFDGLTNLAENTLVPTATERDVFELLQLPYMPPEWRNCDA</sequence>
<dbReference type="Gene3D" id="1.10.150.20">
    <property type="entry name" value="5' to 3' exonuclease, C-terminal subdomain"/>
    <property type="match status" value="1"/>
</dbReference>
<dbReference type="HOGENOM" id="CLU_008698_5_0_1"/>
<dbReference type="InterPro" id="IPR037160">
    <property type="entry name" value="DNA_Pol_thumb_sf"/>
</dbReference>
<dbReference type="SUPFAM" id="SSF81301">
    <property type="entry name" value="Nucleotidyltransferase"/>
    <property type="match status" value="1"/>
</dbReference>
<dbReference type="EC" id="2.7.7.7" evidence="5"/>
<keyword evidence="5" id="KW-0239">DNA-directed DNA polymerase</keyword>
<comment type="catalytic activity">
    <reaction evidence="5">
        <text>DNA(n) + a 2'-deoxyribonucleoside 5'-triphosphate = DNA(n+1) + diphosphate</text>
        <dbReference type="Rhea" id="RHEA:22508"/>
        <dbReference type="Rhea" id="RHEA-COMP:17339"/>
        <dbReference type="Rhea" id="RHEA-COMP:17340"/>
        <dbReference type="ChEBI" id="CHEBI:33019"/>
        <dbReference type="ChEBI" id="CHEBI:61560"/>
        <dbReference type="ChEBI" id="CHEBI:173112"/>
        <dbReference type="EC" id="2.7.7.7"/>
    </reaction>
</comment>
<evidence type="ECO:0000256" key="6">
    <source>
        <dbReference type="SAM" id="MobiDB-lite"/>
    </source>
</evidence>
<dbReference type="GO" id="GO:0006303">
    <property type="term" value="P:double-strand break repair via nonhomologous end joining"/>
    <property type="evidence" value="ECO:0007669"/>
    <property type="project" value="TreeGrafter"/>
</dbReference>
<name>W3VQV6_MOEAP</name>
<dbReference type="SMART" id="SM00483">
    <property type="entry name" value="POLXc"/>
    <property type="match status" value="1"/>
</dbReference>
<evidence type="ECO:0000259" key="7">
    <source>
        <dbReference type="SMART" id="SM00483"/>
    </source>
</evidence>
<dbReference type="InterPro" id="IPR002054">
    <property type="entry name" value="DNA-dir_DNA_pol_X"/>
</dbReference>
<dbReference type="Pfam" id="PF14791">
    <property type="entry name" value="DNA_pol_B_thumb"/>
    <property type="match status" value="1"/>
</dbReference>
<dbReference type="Gene3D" id="3.30.460.10">
    <property type="entry name" value="Beta Polymerase, domain 2"/>
    <property type="match status" value="1"/>
</dbReference>
<evidence type="ECO:0000256" key="3">
    <source>
        <dbReference type="ARBA" id="ARBA00022695"/>
    </source>
</evidence>
<dbReference type="SUPFAM" id="SSF47802">
    <property type="entry name" value="DNA polymerase beta, N-terminal domain-like"/>
    <property type="match status" value="1"/>
</dbReference>
<dbReference type="GO" id="GO:0003887">
    <property type="term" value="F:DNA-directed DNA polymerase activity"/>
    <property type="evidence" value="ECO:0007669"/>
    <property type="project" value="UniProtKB-UniRule"/>
</dbReference>
<comment type="similarity">
    <text evidence="5">Belongs to the DNA polymerase type-X family.</text>
</comment>
<dbReference type="GO" id="GO:0046872">
    <property type="term" value="F:metal ion binding"/>
    <property type="evidence" value="ECO:0007669"/>
    <property type="project" value="UniProtKB-UniRule"/>
</dbReference>
<dbReference type="InterPro" id="IPR002008">
    <property type="entry name" value="DNA_pol_X_beta-like"/>
</dbReference>
<keyword evidence="5" id="KW-0234">DNA repair</keyword>
<evidence type="ECO:0000313" key="8">
    <source>
        <dbReference type="EMBL" id="ETS63840.1"/>
    </source>
</evidence>
<feature type="region of interest" description="Disordered" evidence="6">
    <location>
        <begin position="224"/>
        <end position="266"/>
    </location>
</feature>
<evidence type="ECO:0000313" key="9">
    <source>
        <dbReference type="Proteomes" id="UP000019462"/>
    </source>
</evidence>
<dbReference type="PRINTS" id="PR00870">
    <property type="entry name" value="DNAPOLXBETA"/>
</dbReference>
<dbReference type="EMBL" id="AWNI01000008">
    <property type="protein sequence ID" value="ETS63840.1"/>
    <property type="molecule type" value="Genomic_DNA"/>
</dbReference>
<evidence type="ECO:0000256" key="4">
    <source>
        <dbReference type="ARBA" id="ARBA00022705"/>
    </source>
</evidence>
<evidence type="ECO:0000256" key="2">
    <source>
        <dbReference type="ARBA" id="ARBA00022679"/>
    </source>
</evidence>
<comment type="caution">
    <text evidence="8">The sequence shown here is derived from an EMBL/GenBank/DDBJ whole genome shotgun (WGS) entry which is preliminary data.</text>
</comment>
<reference evidence="8 9" key="1">
    <citation type="journal article" date="2014" name="Genome Announc.">
        <title>Genome sequence of the basidiomycetous fungus Pseudozyma aphidis DSM70725, an efficient producer of biosurfactant mannosylerythritol lipids.</title>
        <authorList>
            <person name="Lorenz S."/>
            <person name="Guenther M."/>
            <person name="Grumaz C."/>
            <person name="Rupp S."/>
            <person name="Zibek S."/>
            <person name="Sohn K."/>
        </authorList>
    </citation>
    <scope>NUCLEOTIDE SEQUENCE [LARGE SCALE GENOMIC DNA]</scope>
    <source>
        <strain evidence="9">ATCC 32657 / CBS 517.83 / DSM 70725 / JCM 10318 / NBRC 10182 / NRRL Y-7954 / St-0401</strain>
    </source>
</reference>
<dbReference type="Pfam" id="PF14792">
    <property type="entry name" value="DNA_pol_B_palm"/>
    <property type="match status" value="1"/>
</dbReference>
<keyword evidence="2 5" id="KW-0808">Transferase</keyword>
<protein>
    <recommendedName>
        <fullName evidence="5">DNA polymerase</fullName>
        <ecNumber evidence="5">2.7.7.7</ecNumber>
    </recommendedName>
</protein>
<accession>W3VQV6</accession>
<dbReference type="PANTHER" id="PTHR11276:SF28">
    <property type="entry name" value="DNA POLYMERASE LAMBDA"/>
    <property type="match status" value="1"/>
</dbReference>
<dbReference type="Proteomes" id="UP000019462">
    <property type="component" value="Unassembled WGS sequence"/>
</dbReference>
<dbReference type="OrthoDB" id="205514at2759"/>
<evidence type="ECO:0000256" key="5">
    <source>
        <dbReference type="RuleBase" id="RU366014"/>
    </source>
</evidence>
<dbReference type="Gene3D" id="3.30.210.10">
    <property type="entry name" value="DNA polymerase, thumb domain"/>
    <property type="match status" value="1"/>
</dbReference>
<keyword evidence="9" id="KW-1185">Reference proteome</keyword>
<keyword evidence="1" id="KW-0237">DNA synthesis</keyword>
<dbReference type="InterPro" id="IPR043519">
    <property type="entry name" value="NT_sf"/>
</dbReference>
<dbReference type="PRINTS" id="PR00869">
    <property type="entry name" value="DNAPOLX"/>
</dbReference>
<organism evidence="8 9">
    <name type="scientific">Moesziomyces aphidis</name>
    <name type="common">Pseudozyma aphidis</name>
    <dbReference type="NCBI Taxonomy" id="84754"/>
    <lineage>
        <taxon>Eukaryota</taxon>
        <taxon>Fungi</taxon>
        <taxon>Dikarya</taxon>
        <taxon>Basidiomycota</taxon>
        <taxon>Ustilaginomycotina</taxon>
        <taxon>Ustilaginomycetes</taxon>
        <taxon>Ustilaginales</taxon>
        <taxon>Ustilaginaceae</taxon>
        <taxon>Moesziomyces</taxon>
    </lineage>
</organism>
<feature type="domain" description="DNA-directed DNA polymerase X" evidence="7">
    <location>
        <begin position="294"/>
        <end position="650"/>
    </location>
</feature>
<proteinExistence type="inferred from homology"/>
<dbReference type="AlphaFoldDB" id="W3VQV6"/>
<comment type="function">
    <text evidence="5">DNA polymerase that functions in several pathways of DNA repair. Involved in base excision repair (BER) responsible for repair of lesions that give rise to abasic (AP) sites in DNA. Also contributes to DNA double-strand break repair by non-homologous end joining and homologous recombination. Has both template-dependent and template-independent (terminal transferase) DNA polymerase activities. Has also a 5'-deoxyribose-5-phosphate lyase (dRP lyase) activity.</text>
</comment>
<dbReference type="InterPro" id="IPR029398">
    <property type="entry name" value="PolB_thumb"/>
</dbReference>
<dbReference type="GO" id="GO:0005634">
    <property type="term" value="C:nucleus"/>
    <property type="evidence" value="ECO:0007669"/>
    <property type="project" value="UniProtKB-SubCell"/>
</dbReference>
<keyword evidence="4" id="KW-0235">DNA replication</keyword>
<dbReference type="PANTHER" id="PTHR11276">
    <property type="entry name" value="DNA POLYMERASE TYPE-X FAMILY MEMBER"/>
    <property type="match status" value="1"/>
</dbReference>
<gene>
    <name evidence="8" type="ORF">PaG_02161</name>
</gene>
<dbReference type="Gene3D" id="1.10.150.110">
    <property type="entry name" value="DNA polymerase beta, N-terminal domain-like"/>
    <property type="match status" value="1"/>
</dbReference>
<evidence type="ECO:0000256" key="1">
    <source>
        <dbReference type="ARBA" id="ARBA00022634"/>
    </source>
</evidence>
<keyword evidence="3 5" id="KW-0548">Nucleotidyltransferase</keyword>
<dbReference type="InterPro" id="IPR022312">
    <property type="entry name" value="DNA_pol_X"/>
</dbReference>
<dbReference type="GO" id="GO:0003677">
    <property type="term" value="F:DNA binding"/>
    <property type="evidence" value="ECO:0007669"/>
    <property type="project" value="UniProtKB-UniRule"/>
</dbReference>
<keyword evidence="5" id="KW-0539">Nucleus</keyword>
<dbReference type="InterPro" id="IPR028207">
    <property type="entry name" value="DNA_pol_B_palm_palm"/>
</dbReference>